<feature type="domain" description="Serine aminopeptidase S33" evidence="2">
    <location>
        <begin position="69"/>
        <end position="191"/>
    </location>
</feature>
<evidence type="ECO:0000259" key="2">
    <source>
        <dbReference type="Pfam" id="PF12146"/>
    </source>
</evidence>
<dbReference type="PANTHER" id="PTHR43265">
    <property type="entry name" value="ESTERASE ESTD"/>
    <property type="match status" value="1"/>
</dbReference>
<keyword evidence="1" id="KW-0732">Signal</keyword>
<protein>
    <submittedName>
        <fullName evidence="3">Lysophospholipase</fullName>
    </submittedName>
</protein>
<reference evidence="3 4" key="1">
    <citation type="journal article" date="2013" name="Antonie Van Leeuwenhoek">
        <title>Echinimonas agarilytica gen. nov., sp. nov., a new gammaproteobacterium isolated from the sea urchin Strongylocentrotus intermedius.</title>
        <authorList>
            <person name="Nedashkovskaya O.I."/>
            <person name="Stenkova A.M."/>
            <person name="Zhukova N.V."/>
            <person name="Van Trappen S."/>
            <person name="Lee J.S."/>
            <person name="Kim S.B."/>
        </authorList>
    </citation>
    <scope>NUCLEOTIDE SEQUENCE [LARGE SCALE GENOMIC DNA]</scope>
    <source>
        <strain evidence="3 4">KMM 6351</strain>
    </source>
</reference>
<organism evidence="3 4">
    <name type="scientific">Echinimonas agarilytica</name>
    <dbReference type="NCBI Taxonomy" id="1215918"/>
    <lineage>
        <taxon>Bacteria</taxon>
        <taxon>Pseudomonadati</taxon>
        <taxon>Pseudomonadota</taxon>
        <taxon>Gammaproteobacteria</taxon>
        <taxon>Alteromonadales</taxon>
        <taxon>Echinimonadaceae</taxon>
        <taxon>Echinimonas</taxon>
    </lineage>
</organism>
<dbReference type="AlphaFoldDB" id="A0AA41W833"/>
<proteinExistence type="predicted"/>
<evidence type="ECO:0000313" key="4">
    <source>
        <dbReference type="Proteomes" id="UP001165393"/>
    </source>
</evidence>
<dbReference type="Proteomes" id="UP001165393">
    <property type="component" value="Unassembled WGS sequence"/>
</dbReference>
<dbReference type="Pfam" id="PF12146">
    <property type="entry name" value="Hydrolase_4"/>
    <property type="match status" value="1"/>
</dbReference>
<name>A0AA41W833_9GAMM</name>
<dbReference type="InterPro" id="IPR022742">
    <property type="entry name" value="Hydrolase_4"/>
</dbReference>
<gene>
    <name evidence="3" type="ORF">NAF29_11145</name>
</gene>
<dbReference type="Gene3D" id="3.40.50.1820">
    <property type="entry name" value="alpha/beta hydrolase"/>
    <property type="match status" value="1"/>
</dbReference>
<dbReference type="PANTHER" id="PTHR43265:SF1">
    <property type="entry name" value="ESTERASE ESTD"/>
    <property type="match status" value="1"/>
</dbReference>
<evidence type="ECO:0000313" key="3">
    <source>
        <dbReference type="EMBL" id="MCM2680222.1"/>
    </source>
</evidence>
<evidence type="ECO:0000256" key="1">
    <source>
        <dbReference type="SAM" id="SignalP"/>
    </source>
</evidence>
<dbReference type="InterPro" id="IPR029058">
    <property type="entry name" value="AB_hydrolase_fold"/>
</dbReference>
<keyword evidence="4" id="KW-1185">Reference proteome</keyword>
<dbReference type="SUPFAM" id="SSF53474">
    <property type="entry name" value="alpha/beta-Hydrolases"/>
    <property type="match status" value="1"/>
</dbReference>
<feature type="signal peptide" evidence="1">
    <location>
        <begin position="1"/>
        <end position="40"/>
    </location>
</feature>
<dbReference type="RefSeq" id="WP_251261642.1">
    <property type="nucleotide sequence ID" value="NZ_JAMQGP010000004.1"/>
</dbReference>
<accession>A0AA41W833</accession>
<sequence length="321" mass="35452">MNPISEMGRIGLSHPRKLAHAMSTCLSVLMILATSSTIQAAESYQLISNGDYAIPTLIHWPDQPTKAPLVLMLHGTAGQKNEVGGLYQRLAKKLATKGIASARFDFAGTGQSPVDYQQYTLTSAVRDAQTVLKYLFELPEFDSSEIAVVGFSQGGLVAQLLVTDSLSPRINHLVTWATMASNDQGVFSDFYAQYLTEAQQQGFASVKFDWRDAPLRFSLTWFNELANNQSLERMKRFSGNILLIAGKEDLTVPYQQSERLKRTAALANSTLVLMDGANHLFRVIDSSGQLSPDQTIPNQLLNTTVDWLSYQLLSDAPSKER</sequence>
<dbReference type="GO" id="GO:0052689">
    <property type="term" value="F:carboxylic ester hydrolase activity"/>
    <property type="evidence" value="ECO:0007669"/>
    <property type="project" value="TreeGrafter"/>
</dbReference>
<comment type="caution">
    <text evidence="3">The sequence shown here is derived from an EMBL/GenBank/DDBJ whole genome shotgun (WGS) entry which is preliminary data.</text>
</comment>
<feature type="chain" id="PRO_5041466358" evidence="1">
    <location>
        <begin position="41"/>
        <end position="321"/>
    </location>
</feature>
<dbReference type="InterPro" id="IPR053145">
    <property type="entry name" value="AB_hydrolase_Est10"/>
</dbReference>
<dbReference type="EMBL" id="JAMQGP010000004">
    <property type="protein sequence ID" value="MCM2680222.1"/>
    <property type="molecule type" value="Genomic_DNA"/>
</dbReference>